<sequence length="1601" mass="179503">MKSNTAEGRLTQDGKSGKKIYVPRHKAEPSKWSLFTKRLSKFHPTSIFKRKRGPNIARSVYVNTPLPTGPEWRDKHGNIVKDKVYPTNQNITSKYTVITFLPRNLFEQFRRIANIFFLGIAILQFFPEFATVSPGLVILPLLVVLGITALKDGYEDVKRHQADHRVNHTITYVLGGGPGAEHSLLPGKKHHTHDVDRVEGYKNYNVMTHKEKTFMPAIPLPKRKGKKAKQALNKVDSDERDAAATTDALSNGLVPNAENEWQNSQPNGKRISEQTASTTHEGPFGDRHNINYSYPMNEAGGFADEQGPVAGTDGTPKTPRLINNPDDDPEASDDMTRLGWKRTIWEDIKVGDVVKIYENEPLPADIVICATSEEEDVCYVETKNLDGETNLKSRRAVPELASFRDAESYANARFRIDVEPADVNMYRLNGAVVLEGDEHLGPDGQPLVHPVNLETVILRGCVLRNTAWVIGVVLFTGADTKIILNSGETPSKRSKVERQMNPQVLANLALLAAVSVVCAIVDYFNEDRWKNQGAYWELYSDTSGNNPSINALKTFANSFITFQNIVPISLYISIEFVRLAQSLWIYWDHAIKYTKNGKVTRTTARSWNLSDDLGQIKYIFSDKTGTLTQNSMVFRQCSIGGKVYTGDGQIPENTLTNDGKPSMEKSDVPSSTSSDTPLSKRPSDNANGEESSKPKVQLPAEVLAPFHDANLLTDLHETESEQSRRLHGFFAVLGLCHTALAAEVSPGVIEYKAQSPDEAALVQAAADVGFVFLGMDRNIMKLRTPFSSDPEQYELLNVLEFNSTRKRMSVIIRKIDEEGRIFLLCKGADNIIFERLRPGNEEIKKKTDSDLQYFASEGLRTLCLAYKIVEEDEYERWSKAYHDASVALEQREERIEEVSEAIEQDLNLLGSTAIEDRLQDGVPEAIADLKRAGIKVWVATGDKLETAVAIGYTTNLLTRDTNLIIIREGAKSVYDQLKNALAGFFNEEVMSEEEARVSHDLPMQDEPAKMEQLRRMNTGVTSLVGKDNGFRSGGFSLVIEGAALRQAFSEEATEELLLHLSTQCATVVCCRVSPLQKAQIVRLIKDNLGVMTLAIGDGANDVSMIQAADVGVGISGEEGLQAVNSSDYAIAQFRFLNRLLFVHGHWSYLRNSNMILNFFYKNVIGVGVLFWFQIYCGWSTTYVFEYTYLLFWNVFWTLLPVIAMGLFDRDIDAETLMALPELYATGRQGKLFGLKRFSFYIFEGAYQSAIIFFFINYAYFTTSARSDGYDVGQYEMSTALIFGAVHVATAFTGLNTEAWTIWVYIGLAVGPILIWIYTAIYSLIPPSTFITGSYGNDYLVFRSALFWFGFPFVFVLALLPRYLWRTLKHSYFPTDIDIMAYIRFVLLHLFFVLFKIIYLFAFFLRRYRPQIDIINDPMLGGRAKDLRSSQAPPPGQAPMGERFEPTDTHPGFGADNSDQAIEMAPRPSFHDNRRDPLGRMQPPSKRGSAVDMSTGLTREQSRGFGFDIEEGGVAIHRMQSRLSQMTSRNRDSYMQPVVEKSSSPFKSRFRSPSVSLGLGNFRQRAGSVLRPKRKGFMEGTAQMEGEEGPGPDEPPQNTYQP</sequence>
<protein>
    <submittedName>
        <fullName evidence="1">Uncharacterized protein</fullName>
    </submittedName>
</protein>
<dbReference type="Proteomes" id="UP001234202">
    <property type="component" value="Unassembled WGS sequence"/>
</dbReference>
<keyword evidence="2" id="KW-1185">Reference proteome</keyword>
<evidence type="ECO:0000313" key="2">
    <source>
        <dbReference type="Proteomes" id="UP001234202"/>
    </source>
</evidence>
<proteinExistence type="predicted"/>
<organism evidence="1 2">
    <name type="scientific">Naganishia onofrii</name>
    <dbReference type="NCBI Taxonomy" id="1851511"/>
    <lineage>
        <taxon>Eukaryota</taxon>
        <taxon>Fungi</taxon>
        <taxon>Dikarya</taxon>
        <taxon>Basidiomycota</taxon>
        <taxon>Agaricomycotina</taxon>
        <taxon>Tremellomycetes</taxon>
        <taxon>Filobasidiales</taxon>
        <taxon>Filobasidiaceae</taxon>
        <taxon>Naganishia</taxon>
    </lineage>
</organism>
<comment type="caution">
    <text evidence="1">The sequence shown here is derived from an EMBL/GenBank/DDBJ whole genome shotgun (WGS) entry which is preliminary data.</text>
</comment>
<dbReference type="EMBL" id="JASBWV010000022">
    <property type="protein sequence ID" value="KAJ9119936.1"/>
    <property type="molecule type" value="Genomic_DNA"/>
</dbReference>
<gene>
    <name evidence="1" type="ORF">QFC24_005419</name>
</gene>
<reference evidence="1" key="1">
    <citation type="submission" date="2023-04" db="EMBL/GenBank/DDBJ databases">
        <title>Draft Genome sequencing of Naganishia species isolated from polar environments using Oxford Nanopore Technology.</title>
        <authorList>
            <person name="Leo P."/>
            <person name="Venkateswaran K."/>
        </authorList>
    </citation>
    <scope>NUCLEOTIDE SEQUENCE</scope>
    <source>
        <strain evidence="1">DBVPG 5303</strain>
    </source>
</reference>
<name>A0ACC2XA32_9TREE</name>
<accession>A0ACC2XA32</accession>
<evidence type="ECO:0000313" key="1">
    <source>
        <dbReference type="EMBL" id="KAJ9119936.1"/>
    </source>
</evidence>